<keyword evidence="4" id="KW-1185">Reference proteome</keyword>
<protein>
    <submittedName>
        <fullName evidence="3">Uncharacterized protein</fullName>
    </submittedName>
</protein>
<comment type="caution">
    <text evidence="3">The sequence shown here is derived from an EMBL/GenBank/DDBJ whole genome shotgun (WGS) entry which is preliminary data.</text>
</comment>
<evidence type="ECO:0000256" key="2">
    <source>
        <dbReference type="SAM" id="SignalP"/>
    </source>
</evidence>
<evidence type="ECO:0000256" key="1">
    <source>
        <dbReference type="SAM" id="MobiDB-lite"/>
    </source>
</evidence>
<name>A0A6I4I986_9SPHI</name>
<feature type="compositionally biased region" description="Gly residues" evidence="1">
    <location>
        <begin position="46"/>
        <end position="56"/>
    </location>
</feature>
<sequence length="64" mass="6446">MKKILLIAALFISTGIVSSCTKEKEVAPTVTKVAGNTESDEDNTEIGGGGLGTGDGGVERPGKP</sequence>
<dbReference type="PROSITE" id="PS51257">
    <property type="entry name" value="PROKAR_LIPOPROTEIN"/>
    <property type="match status" value="1"/>
</dbReference>
<evidence type="ECO:0000313" key="3">
    <source>
        <dbReference type="EMBL" id="MVN91661.1"/>
    </source>
</evidence>
<keyword evidence="2" id="KW-0732">Signal</keyword>
<feature type="signal peptide" evidence="2">
    <location>
        <begin position="1"/>
        <end position="19"/>
    </location>
</feature>
<feature type="region of interest" description="Disordered" evidence="1">
    <location>
        <begin position="33"/>
        <end position="64"/>
    </location>
</feature>
<accession>A0A6I4I986</accession>
<dbReference type="RefSeq" id="WP_157541990.1">
    <property type="nucleotide sequence ID" value="NZ_WQLA01000004.1"/>
</dbReference>
<proteinExistence type="predicted"/>
<evidence type="ECO:0000313" key="4">
    <source>
        <dbReference type="Proteomes" id="UP000434850"/>
    </source>
</evidence>
<organism evidence="3 4">
    <name type="scientific">Mucilaginibacter aquatilis</name>
    <dbReference type="NCBI Taxonomy" id="1517760"/>
    <lineage>
        <taxon>Bacteria</taxon>
        <taxon>Pseudomonadati</taxon>
        <taxon>Bacteroidota</taxon>
        <taxon>Sphingobacteriia</taxon>
        <taxon>Sphingobacteriales</taxon>
        <taxon>Sphingobacteriaceae</taxon>
        <taxon>Mucilaginibacter</taxon>
    </lineage>
</organism>
<dbReference type="EMBL" id="WQLA01000004">
    <property type="protein sequence ID" value="MVN91661.1"/>
    <property type="molecule type" value="Genomic_DNA"/>
</dbReference>
<dbReference type="Proteomes" id="UP000434850">
    <property type="component" value="Unassembled WGS sequence"/>
</dbReference>
<reference evidence="3 4" key="1">
    <citation type="submission" date="2019-12" db="EMBL/GenBank/DDBJ databases">
        <title>Mucilaginibacter sp. HME9299 genome sequencing and assembly.</title>
        <authorList>
            <person name="Kang H."/>
            <person name="Kim H."/>
            <person name="Joh K."/>
        </authorList>
    </citation>
    <scope>NUCLEOTIDE SEQUENCE [LARGE SCALE GENOMIC DNA]</scope>
    <source>
        <strain evidence="3 4">HME9299</strain>
    </source>
</reference>
<dbReference type="AlphaFoldDB" id="A0A6I4I986"/>
<feature type="chain" id="PRO_5026334340" evidence="2">
    <location>
        <begin position="20"/>
        <end position="64"/>
    </location>
</feature>
<gene>
    <name evidence="3" type="ORF">GO816_11045</name>
</gene>